<evidence type="ECO:0000313" key="3">
    <source>
        <dbReference type="Proteomes" id="UP001300383"/>
    </source>
</evidence>
<dbReference type="Proteomes" id="UP001300383">
    <property type="component" value="Unassembled WGS sequence"/>
</dbReference>
<dbReference type="Pfam" id="PF12666">
    <property type="entry name" value="PrgI"/>
    <property type="match status" value="1"/>
</dbReference>
<proteinExistence type="predicted"/>
<feature type="transmembrane region" description="Helical" evidence="1">
    <location>
        <begin position="47"/>
        <end position="69"/>
    </location>
</feature>
<reference evidence="2 3" key="1">
    <citation type="submission" date="2023-05" db="EMBL/GenBank/DDBJ databases">
        <title>[ruminococcus] sp. nov., isolated from a pig farm feces dump.</title>
        <authorList>
            <person name="Chang Y.-H."/>
        </authorList>
    </citation>
    <scope>NUCLEOTIDE SEQUENCE [LARGE SCALE GENOMIC DNA]</scope>
    <source>
        <strain evidence="2 3">YH-rum2234</strain>
    </source>
</reference>
<accession>A0AAP4BCT7</accession>
<comment type="caution">
    <text evidence="2">The sequence shown here is derived from an EMBL/GenBank/DDBJ whole genome shotgun (WGS) entry which is preliminary data.</text>
</comment>
<organism evidence="2 3">
    <name type="scientific">Fusibacillus kribbianus</name>
    <dbReference type="NCBI Taxonomy" id="3044208"/>
    <lineage>
        <taxon>Bacteria</taxon>
        <taxon>Bacillati</taxon>
        <taxon>Bacillota</taxon>
        <taxon>Clostridia</taxon>
        <taxon>Lachnospirales</taxon>
        <taxon>Lachnospiraceae</taxon>
        <taxon>Fusibacillus</taxon>
    </lineage>
</organism>
<keyword evidence="1" id="KW-1133">Transmembrane helix</keyword>
<dbReference type="EMBL" id="JASGBQ010000029">
    <property type="protein sequence ID" value="MDI9243277.1"/>
    <property type="molecule type" value="Genomic_DNA"/>
</dbReference>
<evidence type="ECO:0000256" key="1">
    <source>
        <dbReference type="SAM" id="Phobius"/>
    </source>
</evidence>
<evidence type="ECO:0000313" key="2">
    <source>
        <dbReference type="EMBL" id="MDI9243277.1"/>
    </source>
</evidence>
<sequence length="130" mass="14816">MAYVQVPKDLTKVKNKVMFNLTRRQLICFSLAAAVGVPVYFLTRNTIGTTVSACLMVVIMLPFFFFAMYEKDGRPLEKILLNIWRAKVQRPGVRIYQTKNFYGVIREAIYDEEVLGIGSEVREKASGKGK</sequence>
<dbReference type="AlphaFoldDB" id="A0AAP4BCT7"/>
<gene>
    <name evidence="2" type="ORF">QJ036_12540</name>
</gene>
<keyword evidence="1" id="KW-0472">Membrane</keyword>
<keyword evidence="3" id="KW-1185">Reference proteome</keyword>
<protein>
    <submittedName>
        <fullName evidence="2">PrgI family protein</fullName>
    </submittedName>
</protein>
<dbReference type="InterPro" id="IPR024414">
    <property type="entry name" value="Uncharacterised_PrgI"/>
</dbReference>
<keyword evidence="1" id="KW-0812">Transmembrane</keyword>
<name>A0AAP4BCT7_9FIRM</name>
<dbReference type="RefSeq" id="WP_283231702.1">
    <property type="nucleotide sequence ID" value="NZ_JASGBQ010000029.1"/>
</dbReference>
<feature type="transmembrane region" description="Helical" evidence="1">
    <location>
        <begin position="21"/>
        <end position="41"/>
    </location>
</feature>